<dbReference type="InterPro" id="IPR013761">
    <property type="entry name" value="SAM/pointed_sf"/>
</dbReference>
<dbReference type="SUPFAM" id="SSF54236">
    <property type="entry name" value="Ubiquitin-like"/>
    <property type="match status" value="1"/>
</dbReference>
<dbReference type="PRINTS" id="PR00401">
    <property type="entry name" value="SH2DOMAIN"/>
</dbReference>
<protein>
    <submittedName>
        <fullName evidence="9">Growth factor receptor-bound protein 14-like</fullName>
    </submittedName>
</protein>
<dbReference type="InterPro" id="IPR011993">
    <property type="entry name" value="PH-like_dom_sf"/>
</dbReference>
<comment type="similarity">
    <text evidence="1">Belongs to the GRB7/10/14 family.</text>
</comment>
<dbReference type="InterPro" id="IPR036860">
    <property type="entry name" value="SH2_dom_sf"/>
</dbReference>
<dbReference type="Gene3D" id="3.30.505.10">
    <property type="entry name" value="SH2 domain"/>
    <property type="match status" value="1"/>
</dbReference>
<dbReference type="PANTHER" id="PTHR11243">
    <property type="entry name" value="GROWTH FACTOR RECEPTOR-BOUND PROTEIN"/>
    <property type="match status" value="1"/>
</dbReference>
<dbReference type="SMART" id="SM00252">
    <property type="entry name" value="SH2"/>
    <property type="match status" value="1"/>
</dbReference>
<evidence type="ECO:0000259" key="7">
    <source>
        <dbReference type="PROSITE" id="PS50105"/>
    </source>
</evidence>
<dbReference type="SMART" id="SM00233">
    <property type="entry name" value="PH"/>
    <property type="match status" value="1"/>
</dbReference>
<evidence type="ECO:0000259" key="6">
    <source>
        <dbReference type="PROSITE" id="PS50003"/>
    </source>
</evidence>
<sequence>MEPQSQFGKYPSTITEWLTSFGLSQYSTIFQENGYEDLDCLWNISSEDLEQIGVQLAGHRKKLLCYASRLNLSASNKQNSSGERNDLKYEIWKPDFLVENSTQNSFDTKEFAQIKDNENIVNPINHDILSNSFPIYKSFQTNEYTESGADDIMKQLEELNSELDNELNQDLRLKNTADIHESKTTKKQLIVIQVFRTDMVSSMSIEIENSMQSWYVTHQLILQHELVDSPNWGLIEVNSQFSLQRMLEDHEIVANTYTELLSQQSLLILKEDNYKYDLFHRSYEYFPAQLCLPIQQTEDPLDARVESARKLIIDGYLSDIYSVPELRGDLFLRDGKRNWKQKFFELRASGLYFSRSGKCRQEKHLSLLCSINNYTVYIAANYKKTINAPYEYCFVLKPLKKKIGWEDLKCFSATSKRVMFSWIAGIRLAKEGGALLRHNFVSMSDKVCKLEVMRRGKKDATTISSHNSQTQVKLTPISPSVTLKDKYTTANVLPEPDHFITKINTKCNDIEMLNSDQRLTGHKRNVVHQPSLSPIDPMVDIFSVRKADKVIPTEQSRINVSHNTDILTNTTETVTNPWFHGAITKNESAARITSVGGTDGTFLIRESTSNKGSFVLTMIYQYKFYHYIIINHGTVHNASFSIDYGPRFPKLQELYQYYSRSSDGMPCKLSQLCINSSYEDVVSDTL</sequence>
<dbReference type="SUPFAM" id="SSF50729">
    <property type="entry name" value="PH domain-like"/>
    <property type="match status" value="1"/>
</dbReference>
<name>A0AAV7JLC3_9METZ</name>
<dbReference type="SUPFAM" id="SSF47769">
    <property type="entry name" value="SAM/Pointed domain"/>
    <property type="match status" value="1"/>
</dbReference>
<dbReference type="PROSITE" id="PS50001">
    <property type="entry name" value="SH2"/>
    <property type="match status" value="1"/>
</dbReference>
<keyword evidence="2 3" id="KW-0727">SH2 domain</keyword>
<evidence type="ECO:0000259" key="5">
    <source>
        <dbReference type="PROSITE" id="PS50001"/>
    </source>
</evidence>
<dbReference type="InterPro" id="IPR039664">
    <property type="entry name" value="GRB/APBB1IP"/>
</dbReference>
<feature type="domain" description="SAM" evidence="7">
    <location>
        <begin position="9"/>
        <end position="73"/>
    </location>
</feature>
<keyword evidence="10" id="KW-1185">Reference proteome</keyword>
<evidence type="ECO:0000256" key="1">
    <source>
        <dbReference type="ARBA" id="ARBA00006708"/>
    </source>
</evidence>
<dbReference type="PANTHER" id="PTHR11243:SF23">
    <property type="entry name" value="LD06925P"/>
    <property type="match status" value="1"/>
</dbReference>
<dbReference type="EMBL" id="JAKMXF010000320">
    <property type="protein sequence ID" value="KAI6649566.1"/>
    <property type="molecule type" value="Genomic_DNA"/>
</dbReference>
<feature type="domain" description="Ras-associating" evidence="8">
    <location>
        <begin position="188"/>
        <end position="274"/>
    </location>
</feature>
<evidence type="ECO:0000313" key="10">
    <source>
        <dbReference type="Proteomes" id="UP001165289"/>
    </source>
</evidence>
<feature type="domain" description="SH2" evidence="5">
    <location>
        <begin position="578"/>
        <end position="673"/>
    </location>
</feature>
<evidence type="ECO:0000256" key="2">
    <source>
        <dbReference type="ARBA" id="ARBA00022999"/>
    </source>
</evidence>
<feature type="domain" description="PH" evidence="6">
    <location>
        <begin position="310"/>
        <end position="431"/>
    </location>
</feature>
<organism evidence="9 10">
    <name type="scientific">Oopsacas minuta</name>
    <dbReference type="NCBI Taxonomy" id="111878"/>
    <lineage>
        <taxon>Eukaryota</taxon>
        <taxon>Metazoa</taxon>
        <taxon>Porifera</taxon>
        <taxon>Hexactinellida</taxon>
        <taxon>Hexasterophora</taxon>
        <taxon>Lyssacinosida</taxon>
        <taxon>Leucopsacidae</taxon>
        <taxon>Oopsacas</taxon>
    </lineage>
</organism>
<feature type="coiled-coil region" evidence="4">
    <location>
        <begin position="149"/>
        <end position="176"/>
    </location>
</feature>
<accession>A0AAV7JLC3</accession>
<dbReference type="Pfam" id="PF00536">
    <property type="entry name" value="SAM_1"/>
    <property type="match status" value="1"/>
</dbReference>
<dbReference type="Pfam" id="PF21989">
    <property type="entry name" value="RA_2"/>
    <property type="match status" value="1"/>
</dbReference>
<evidence type="ECO:0000259" key="8">
    <source>
        <dbReference type="PROSITE" id="PS50200"/>
    </source>
</evidence>
<dbReference type="InterPro" id="IPR029071">
    <property type="entry name" value="Ubiquitin-like_domsf"/>
</dbReference>
<dbReference type="Gene3D" id="2.30.29.30">
    <property type="entry name" value="Pleckstrin-homology domain (PH domain)/Phosphotyrosine-binding domain (PTB)"/>
    <property type="match status" value="1"/>
</dbReference>
<dbReference type="PROSITE" id="PS50200">
    <property type="entry name" value="RA"/>
    <property type="match status" value="1"/>
</dbReference>
<dbReference type="InterPro" id="IPR001849">
    <property type="entry name" value="PH_domain"/>
</dbReference>
<dbReference type="AlphaFoldDB" id="A0AAV7JLC3"/>
<dbReference type="Gene3D" id="1.10.150.50">
    <property type="entry name" value="Transcription Factor, Ets-1"/>
    <property type="match status" value="1"/>
</dbReference>
<evidence type="ECO:0000313" key="9">
    <source>
        <dbReference type="EMBL" id="KAI6649566.1"/>
    </source>
</evidence>
<gene>
    <name evidence="9" type="ORF">LOD99_6732</name>
</gene>
<evidence type="ECO:0000256" key="3">
    <source>
        <dbReference type="PROSITE-ProRule" id="PRU00191"/>
    </source>
</evidence>
<dbReference type="PROSITE" id="PS50105">
    <property type="entry name" value="SAM_DOMAIN"/>
    <property type="match status" value="1"/>
</dbReference>
<proteinExistence type="inferred from homology"/>
<dbReference type="SUPFAM" id="SSF55550">
    <property type="entry name" value="SH2 domain"/>
    <property type="match status" value="1"/>
</dbReference>
<reference evidence="9 10" key="1">
    <citation type="journal article" date="2023" name="BMC Biol.">
        <title>The compact genome of the sponge Oopsacas minuta (Hexactinellida) is lacking key metazoan core genes.</title>
        <authorList>
            <person name="Santini S."/>
            <person name="Schenkelaars Q."/>
            <person name="Jourda C."/>
            <person name="Duchesne M."/>
            <person name="Belahbib H."/>
            <person name="Rocher C."/>
            <person name="Selva M."/>
            <person name="Riesgo A."/>
            <person name="Vervoort M."/>
            <person name="Leys S.P."/>
            <person name="Kodjabachian L."/>
            <person name="Le Bivic A."/>
            <person name="Borchiellini C."/>
            <person name="Claverie J.M."/>
            <person name="Renard E."/>
        </authorList>
    </citation>
    <scope>NUCLEOTIDE SEQUENCE [LARGE SCALE GENOMIC DNA]</scope>
    <source>
        <strain evidence="9">SPO-2</strain>
    </source>
</reference>
<dbReference type="Pfam" id="PF00169">
    <property type="entry name" value="PH"/>
    <property type="match status" value="1"/>
</dbReference>
<dbReference type="InterPro" id="IPR000980">
    <property type="entry name" value="SH2"/>
</dbReference>
<dbReference type="PROSITE" id="PS50003">
    <property type="entry name" value="PH_DOMAIN"/>
    <property type="match status" value="1"/>
</dbReference>
<dbReference type="Gene3D" id="3.10.20.90">
    <property type="entry name" value="Phosphatidylinositol 3-kinase Catalytic Subunit, Chain A, domain 1"/>
    <property type="match status" value="1"/>
</dbReference>
<dbReference type="Proteomes" id="UP001165289">
    <property type="component" value="Unassembled WGS sequence"/>
</dbReference>
<dbReference type="GO" id="GO:0007165">
    <property type="term" value="P:signal transduction"/>
    <property type="evidence" value="ECO:0007669"/>
    <property type="project" value="InterPro"/>
</dbReference>
<keyword evidence="9" id="KW-0675">Receptor</keyword>
<dbReference type="InterPro" id="IPR001660">
    <property type="entry name" value="SAM"/>
</dbReference>
<dbReference type="Pfam" id="PF00017">
    <property type="entry name" value="SH2"/>
    <property type="match status" value="1"/>
</dbReference>
<keyword evidence="4" id="KW-0175">Coiled coil</keyword>
<evidence type="ECO:0000256" key="4">
    <source>
        <dbReference type="SAM" id="Coils"/>
    </source>
</evidence>
<dbReference type="InterPro" id="IPR000159">
    <property type="entry name" value="RA_dom"/>
</dbReference>
<comment type="caution">
    <text evidence="9">The sequence shown here is derived from an EMBL/GenBank/DDBJ whole genome shotgun (WGS) entry which is preliminary data.</text>
</comment>
<dbReference type="SMART" id="SM00454">
    <property type="entry name" value="SAM"/>
    <property type="match status" value="1"/>
</dbReference>